<dbReference type="Proteomes" id="UP001491310">
    <property type="component" value="Unassembled WGS sequence"/>
</dbReference>
<dbReference type="Gene3D" id="1.50.10.10">
    <property type="match status" value="1"/>
</dbReference>
<proteinExistence type="predicted"/>
<protein>
    <recommendedName>
        <fullName evidence="3">Glycoside hydrolase family 125 protein</fullName>
    </recommendedName>
</protein>
<dbReference type="Pfam" id="PF06824">
    <property type="entry name" value="Glyco_hydro_125"/>
    <property type="match status" value="1"/>
</dbReference>
<evidence type="ECO:0008006" key="3">
    <source>
        <dbReference type="Google" id="ProtNLM"/>
    </source>
</evidence>
<keyword evidence="2" id="KW-1185">Reference proteome</keyword>
<dbReference type="PANTHER" id="PTHR31047:SF0">
    <property type="entry name" value="MEIOTICALLY UP-REGULATED GENE 157 PROTEIN"/>
    <property type="match status" value="1"/>
</dbReference>
<organism evidence="1 2">
    <name type="scientific">Coccomyxa subellipsoidea</name>
    <dbReference type="NCBI Taxonomy" id="248742"/>
    <lineage>
        <taxon>Eukaryota</taxon>
        <taxon>Viridiplantae</taxon>
        <taxon>Chlorophyta</taxon>
        <taxon>core chlorophytes</taxon>
        <taxon>Trebouxiophyceae</taxon>
        <taxon>Trebouxiophyceae incertae sedis</taxon>
        <taxon>Coccomyxaceae</taxon>
        <taxon>Coccomyxa</taxon>
    </lineage>
</organism>
<reference evidence="1 2" key="1">
    <citation type="journal article" date="2024" name="Nat. Commun.">
        <title>Phylogenomics reveals the evolutionary origins of lichenization in chlorophyte algae.</title>
        <authorList>
            <person name="Puginier C."/>
            <person name="Libourel C."/>
            <person name="Otte J."/>
            <person name="Skaloud P."/>
            <person name="Haon M."/>
            <person name="Grisel S."/>
            <person name="Petersen M."/>
            <person name="Berrin J.G."/>
            <person name="Delaux P.M."/>
            <person name="Dal Grande F."/>
            <person name="Keller J."/>
        </authorList>
    </citation>
    <scope>NUCLEOTIDE SEQUENCE [LARGE SCALE GENOMIC DNA]</scope>
    <source>
        <strain evidence="1 2">SAG 216-7</strain>
    </source>
</reference>
<evidence type="ECO:0000313" key="2">
    <source>
        <dbReference type="Proteomes" id="UP001491310"/>
    </source>
</evidence>
<name>A0ABR2YJG6_9CHLO</name>
<dbReference type="InterPro" id="IPR012341">
    <property type="entry name" value="6hp_glycosidase-like_sf"/>
</dbReference>
<sequence length="414" mass="46468">MWIRDSAVQLSIYFPRIAERPALRRVIEGAIRAQAFYILQDPYANAYTQRWRQRDAVEASHRRIGRGGWVATRNYELDSGAYFINMLWNYHTTPDLFASERFLNETMIVDAVALLVRTWQTEQRHEELSTYRYSELPRAGKGPPSKYTGMSWSGYRPSDDPQVYGYNVPVNMYAAGALERALALNERVWRSAGLGARAAALAADIRQGIDAWGVVQTEDGVSIYAYEVDGLGNSLHTFDDPNVPSLLSIPLLGYAHYNQSIYEATRARILSRANSWYFEGNALRGLGSPHTPSGHVWPLAMAVQGLTTADAEEKASLLRQLLATQCSTGLMHESVNVHNPEVCTRPWFEWANAMAVVFIEHALGASCDVAAEAHRRSQISEREHLQGGINGEETLFYETLEAGIQHISHRHLQA</sequence>
<dbReference type="InterPro" id="IPR008928">
    <property type="entry name" value="6-hairpin_glycosidase_sf"/>
</dbReference>
<dbReference type="PANTHER" id="PTHR31047">
    <property type="entry name" value="MEIOTICALLY UP-REGULATED GENE 157 PROTEIN"/>
    <property type="match status" value="1"/>
</dbReference>
<evidence type="ECO:0000313" key="1">
    <source>
        <dbReference type="EMBL" id="KAK9906646.1"/>
    </source>
</evidence>
<dbReference type="SMART" id="SM01149">
    <property type="entry name" value="DUF1237"/>
    <property type="match status" value="1"/>
</dbReference>
<dbReference type="SUPFAM" id="SSF48208">
    <property type="entry name" value="Six-hairpin glycosidases"/>
    <property type="match status" value="1"/>
</dbReference>
<dbReference type="InterPro" id="IPR008313">
    <property type="entry name" value="GH125"/>
</dbReference>
<dbReference type="EMBL" id="JALJOT010000010">
    <property type="protein sequence ID" value="KAK9906646.1"/>
    <property type="molecule type" value="Genomic_DNA"/>
</dbReference>
<comment type="caution">
    <text evidence="1">The sequence shown here is derived from an EMBL/GenBank/DDBJ whole genome shotgun (WGS) entry which is preliminary data.</text>
</comment>
<dbReference type="PIRSF" id="PIRSF028846">
    <property type="entry name" value="UCP028846"/>
    <property type="match status" value="1"/>
</dbReference>
<accession>A0ABR2YJG6</accession>
<gene>
    <name evidence="1" type="ORF">WJX75_005487</name>
</gene>